<gene>
    <name evidence="1" type="ORF">HPMG_00189</name>
</gene>
<evidence type="ECO:0000313" key="1">
    <source>
        <dbReference type="EMBL" id="EEQ62732.1"/>
    </source>
</evidence>
<protein>
    <submittedName>
        <fullName evidence="1">Uncharacterized protein</fullName>
    </submittedName>
</protein>
<proteinExistence type="predicted"/>
<sequence length="39" mass="4602">MPIVILIVKFLRSFSYSNNNILVLQNSNLIKLKLVWVRN</sequence>
<dbReference type="HOGENOM" id="CLU_3310796_0_0_7"/>
<accession>C5EXW2</accession>
<dbReference type="AlphaFoldDB" id="C5EXW2"/>
<reference evidence="2" key="1">
    <citation type="journal article" date="2014" name="Genome Announc.">
        <title>Draft genome sequences of six enterohepatic helicobacter species isolated from humans and one from rhesus macaques.</title>
        <authorList>
            <person name="Shen Z."/>
            <person name="Sheh A."/>
            <person name="Young S.K."/>
            <person name="Abouelliel A."/>
            <person name="Ward D.V."/>
            <person name="Earl A.M."/>
            <person name="Fox J.G."/>
        </authorList>
    </citation>
    <scope>NUCLEOTIDE SEQUENCE [LARGE SCALE GENOMIC DNA]</scope>
    <source>
        <strain evidence="2">MIT 98-5489</strain>
    </source>
</reference>
<dbReference type="Proteomes" id="UP000003953">
    <property type="component" value="Unassembled WGS sequence"/>
</dbReference>
<organism evidence="1 2">
    <name type="scientific">Helicobacter pullorum MIT 98-5489</name>
    <dbReference type="NCBI Taxonomy" id="537972"/>
    <lineage>
        <taxon>Bacteria</taxon>
        <taxon>Pseudomonadati</taxon>
        <taxon>Campylobacterota</taxon>
        <taxon>Epsilonproteobacteria</taxon>
        <taxon>Campylobacterales</taxon>
        <taxon>Helicobacteraceae</taxon>
        <taxon>Helicobacter</taxon>
    </lineage>
</organism>
<evidence type="ECO:0000313" key="2">
    <source>
        <dbReference type="Proteomes" id="UP000003953"/>
    </source>
</evidence>
<keyword evidence="2" id="KW-1185">Reference proteome</keyword>
<name>C5EXW2_9HELI</name>
<dbReference type="EMBL" id="DS990441">
    <property type="protein sequence ID" value="EEQ62732.1"/>
    <property type="molecule type" value="Genomic_DNA"/>
</dbReference>